<dbReference type="GO" id="GO:0000287">
    <property type="term" value="F:magnesium ion binding"/>
    <property type="evidence" value="ECO:0007669"/>
    <property type="project" value="TreeGrafter"/>
</dbReference>
<evidence type="ECO:0000256" key="1">
    <source>
        <dbReference type="ARBA" id="ARBA00001946"/>
    </source>
</evidence>
<dbReference type="InterPro" id="IPR046363">
    <property type="entry name" value="MS_N_TIM-barrel_dom"/>
</dbReference>
<keyword evidence="5" id="KW-0558">Oxidation</keyword>
<feature type="non-terminal residue" evidence="7">
    <location>
        <position position="199"/>
    </location>
</feature>
<dbReference type="GO" id="GO:0004474">
    <property type="term" value="F:malate synthase activity"/>
    <property type="evidence" value="ECO:0007669"/>
    <property type="project" value="InterPro"/>
</dbReference>
<keyword evidence="8" id="KW-1185">Reference proteome</keyword>
<accession>A0A812TMW3</accession>
<dbReference type="GO" id="GO:0006097">
    <property type="term" value="P:glyoxylate cycle"/>
    <property type="evidence" value="ECO:0007669"/>
    <property type="project" value="InterPro"/>
</dbReference>
<evidence type="ECO:0000256" key="2">
    <source>
        <dbReference type="ARBA" id="ARBA00022490"/>
    </source>
</evidence>
<evidence type="ECO:0000256" key="3">
    <source>
        <dbReference type="ARBA" id="ARBA00022723"/>
    </source>
</evidence>
<dbReference type="EMBL" id="CAJNJA010024906">
    <property type="protein sequence ID" value="CAE7533883.1"/>
    <property type="molecule type" value="Genomic_DNA"/>
</dbReference>
<dbReference type="Proteomes" id="UP000601435">
    <property type="component" value="Unassembled WGS sequence"/>
</dbReference>
<dbReference type="PANTHER" id="PTHR42739">
    <property type="entry name" value="MALATE SYNTHASE G"/>
    <property type="match status" value="1"/>
</dbReference>
<dbReference type="GO" id="GO:0005829">
    <property type="term" value="C:cytosol"/>
    <property type="evidence" value="ECO:0007669"/>
    <property type="project" value="TreeGrafter"/>
</dbReference>
<evidence type="ECO:0000256" key="4">
    <source>
        <dbReference type="ARBA" id="ARBA00022842"/>
    </source>
</evidence>
<dbReference type="InterPro" id="IPR006253">
    <property type="entry name" value="Malate_synthG"/>
</dbReference>
<dbReference type="Pfam" id="PF01274">
    <property type="entry name" value="MS_TIM-barrel"/>
    <property type="match status" value="1"/>
</dbReference>
<keyword evidence="3" id="KW-0479">Metal-binding</keyword>
<dbReference type="AlphaFoldDB" id="A0A812TMW3"/>
<keyword evidence="2" id="KW-0963">Cytoplasm</keyword>
<keyword evidence="4" id="KW-0460">Magnesium</keyword>
<comment type="cofactor">
    <cofactor evidence="1">
        <name>Mg(2+)</name>
        <dbReference type="ChEBI" id="CHEBI:18420"/>
    </cofactor>
</comment>
<gene>
    <name evidence="7" type="primary">glcB</name>
    <name evidence="7" type="ORF">SNEC2469_LOCUS15348</name>
</gene>
<dbReference type="GO" id="GO:0009436">
    <property type="term" value="P:glyoxylate catabolic process"/>
    <property type="evidence" value="ECO:0007669"/>
    <property type="project" value="TreeGrafter"/>
</dbReference>
<dbReference type="InterPro" id="IPR011076">
    <property type="entry name" value="Malate_synth_sf"/>
</dbReference>
<protein>
    <submittedName>
        <fullName evidence="7">GlcB protein</fullName>
    </submittedName>
</protein>
<organism evidence="7 8">
    <name type="scientific">Symbiodinium necroappetens</name>
    <dbReference type="NCBI Taxonomy" id="1628268"/>
    <lineage>
        <taxon>Eukaryota</taxon>
        <taxon>Sar</taxon>
        <taxon>Alveolata</taxon>
        <taxon>Dinophyceae</taxon>
        <taxon>Suessiales</taxon>
        <taxon>Symbiodiniaceae</taxon>
        <taxon>Symbiodinium</taxon>
    </lineage>
</organism>
<dbReference type="InterPro" id="IPR001465">
    <property type="entry name" value="Malate_synthase_TIM"/>
</dbReference>
<evidence type="ECO:0000259" key="6">
    <source>
        <dbReference type="Pfam" id="PF01274"/>
    </source>
</evidence>
<name>A0A812TMW3_9DINO</name>
<comment type="caution">
    <text evidence="7">The sequence shown here is derived from an EMBL/GenBank/DDBJ whole genome shotgun (WGS) entry which is preliminary data.</text>
</comment>
<evidence type="ECO:0000313" key="7">
    <source>
        <dbReference type="EMBL" id="CAE7533883.1"/>
    </source>
</evidence>
<dbReference type="Gene3D" id="3.20.20.360">
    <property type="entry name" value="Malate synthase, domain 3"/>
    <property type="match status" value="1"/>
</dbReference>
<evidence type="ECO:0000256" key="5">
    <source>
        <dbReference type="ARBA" id="ARBA00023097"/>
    </source>
</evidence>
<sequence length="199" mass="22255">NICGIFRGALEAPFVKDGKALTRKMNYDVWFRDAKGNVCTIPGRALALVRNVGHHMFTDAVLTSDGKFVPEGFLDCLVTTASALHDLRGTSRLMNSREGSVYIVKPKQHGPEEIALTSRLFGRAEEFFGLRRNTIKMGIMDEERRTSANLRECLRAAMERVFFINTGFLDRTGDEIHTCMLAGPVVRKGDMKKQLLGCQ</sequence>
<reference evidence="7" key="1">
    <citation type="submission" date="2021-02" db="EMBL/GenBank/DDBJ databases">
        <authorList>
            <person name="Dougan E. K."/>
            <person name="Rhodes N."/>
            <person name="Thang M."/>
            <person name="Chan C."/>
        </authorList>
    </citation>
    <scope>NUCLEOTIDE SEQUENCE</scope>
</reference>
<dbReference type="PANTHER" id="PTHR42739:SF1">
    <property type="entry name" value="MALATE SYNTHASE G"/>
    <property type="match status" value="1"/>
</dbReference>
<feature type="domain" description="Malate synthase TIM barrel" evidence="6">
    <location>
        <begin position="48"/>
        <end position="193"/>
    </location>
</feature>
<dbReference type="OrthoDB" id="424498at2759"/>
<evidence type="ECO:0000313" key="8">
    <source>
        <dbReference type="Proteomes" id="UP000601435"/>
    </source>
</evidence>
<dbReference type="SUPFAM" id="SSF51645">
    <property type="entry name" value="Malate synthase G"/>
    <property type="match status" value="1"/>
</dbReference>
<proteinExistence type="predicted"/>